<dbReference type="CDD" id="cd21173">
    <property type="entry name" value="NucC-like"/>
    <property type="match status" value="1"/>
</dbReference>
<accession>A0A549YFU0</accession>
<keyword evidence="3" id="KW-1185">Reference proteome</keyword>
<dbReference type="InterPro" id="IPR046537">
    <property type="entry name" value="DUF6602"/>
</dbReference>
<sequence length="387" mass="44445">MNVKSLYRLAAKKLISDFEMSSQLKHQGSTGTYREDAIKKFLLEGRLPDKYGIGSGEIIGPNSDISRQSDLVIYDKLNCPVLLFEESVQVFPSDAVYGIIEVKSRLSKQKLIEALENIAEFKSLVPKEKAVQNNALVHMTYNKPRPFGIIFAYSLGGNSLDSLTENLRDFEESKDPDLWPNMIVVLGEGIIWHNGRSLNTLLHSEDFYSEVYPIPIHFKEDTLFEFYFNLFDILSNIKLGDIDLRKYKELPKKVGNFYVTGHDRFQRIGTNKVYALNERFIKRIYDYCQMAGKKKYKDILLLGLGQIPQGMDEKSLDVYVYYYDPDELPSLQEVSFVKDEYDRVNLSGNAKFPSSSITINGEIYVFPQAYITEEDLTEVPNMKTEDL</sequence>
<reference evidence="2 3" key="1">
    <citation type="submission" date="2019-07" db="EMBL/GenBank/DDBJ databases">
        <title>Genomic analysis of Lentibacillus sp. NKC851-2.</title>
        <authorList>
            <person name="Oh Y.J."/>
        </authorList>
    </citation>
    <scope>NUCLEOTIDE SEQUENCE [LARGE SCALE GENOMIC DNA]</scope>
    <source>
        <strain evidence="2 3">NKC851-2</strain>
    </source>
</reference>
<name>A0A549YFU0_9BACI</name>
<evidence type="ECO:0000313" key="3">
    <source>
        <dbReference type="Proteomes" id="UP000319280"/>
    </source>
</evidence>
<dbReference type="Pfam" id="PF20247">
    <property type="entry name" value="DUF6602"/>
    <property type="match status" value="1"/>
</dbReference>
<evidence type="ECO:0000313" key="2">
    <source>
        <dbReference type="EMBL" id="TRM10707.1"/>
    </source>
</evidence>
<evidence type="ECO:0000259" key="1">
    <source>
        <dbReference type="Pfam" id="PF20247"/>
    </source>
</evidence>
<dbReference type="EMBL" id="VJMZ01000001">
    <property type="protein sequence ID" value="TRM10707.1"/>
    <property type="molecule type" value="Genomic_DNA"/>
</dbReference>
<gene>
    <name evidence="2" type="ORF">FH966_02680</name>
</gene>
<dbReference type="Proteomes" id="UP000319280">
    <property type="component" value="Unassembled WGS sequence"/>
</dbReference>
<organism evidence="2 3">
    <name type="scientific">Lentibacillus cibarius</name>
    <dbReference type="NCBI Taxonomy" id="2583219"/>
    <lineage>
        <taxon>Bacteria</taxon>
        <taxon>Bacillati</taxon>
        <taxon>Bacillota</taxon>
        <taxon>Bacilli</taxon>
        <taxon>Bacillales</taxon>
        <taxon>Bacillaceae</taxon>
        <taxon>Lentibacillus</taxon>
    </lineage>
</organism>
<comment type="caution">
    <text evidence="2">The sequence shown here is derived from an EMBL/GenBank/DDBJ whole genome shotgun (WGS) entry which is preliminary data.</text>
</comment>
<feature type="domain" description="DUF6602" evidence="1">
    <location>
        <begin position="19"/>
        <end position="124"/>
    </location>
</feature>
<dbReference type="AlphaFoldDB" id="A0A549YFU0"/>
<protein>
    <recommendedName>
        <fullName evidence="1">DUF6602 domain-containing protein</fullName>
    </recommendedName>
</protein>
<proteinExistence type="predicted"/>
<dbReference type="RefSeq" id="WP_142789976.1">
    <property type="nucleotide sequence ID" value="NZ_VJMZ01000001.1"/>
</dbReference>